<protein>
    <submittedName>
        <fullName evidence="1">Uncharacterized protein</fullName>
    </submittedName>
</protein>
<name>A0ACC2VVM8_9TREE</name>
<organism evidence="1 2">
    <name type="scientific">Naganishia adeliensis</name>
    <dbReference type="NCBI Taxonomy" id="92952"/>
    <lineage>
        <taxon>Eukaryota</taxon>
        <taxon>Fungi</taxon>
        <taxon>Dikarya</taxon>
        <taxon>Basidiomycota</taxon>
        <taxon>Agaricomycotina</taxon>
        <taxon>Tremellomycetes</taxon>
        <taxon>Filobasidiales</taxon>
        <taxon>Filobasidiaceae</taxon>
        <taxon>Naganishia</taxon>
    </lineage>
</organism>
<evidence type="ECO:0000313" key="1">
    <source>
        <dbReference type="EMBL" id="KAJ9102915.1"/>
    </source>
</evidence>
<keyword evidence="2" id="KW-1185">Reference proteome</keyword>
<reference evidence="1" key="1">
    <citation type="submission" date="2023-04" db="EMBL/GenBank/DDBJ databases">
        <title>Draft Genome sequencing of Naganishia species isolated from polar environments using Oxford Nanopore Technology.</title>
        <authorList>
            <person name="Leo P."/>
            <person name="Venkateswaran K."/>
        </authorList>
    </citation>
    <scope>NUCLEOTIDE SEQUENCE</scope>
    <source>
        <strain evidence="1">MNA-CCFEE 5262</strain>
    </source>
</reference>
<dbReference type="EMBL" id="JASBWS010000061">
    <property type="protein sequence ID" value="KAJ9102915.1"/>
    <property type="molecule type" value="Genomic_DNA"/>
</dbReference>
<evidence type="ECO:0000313" key="2">
    <source>
        <dbReference type="Proteomes" id="UP001230649"/>
    </source>
</evidence>
<comment type="caution">
    <text evidence="1">The sequence shown here is derived from an EMBL/GenBank/DDBJ whole genome shotgun (WGS) entry which is preliminary data.</text>
</comment>
<proteinExistence type="predicted"/>
<gene>
    <name evidence="1" type="ORF">QFC20_004881</name>
</gene>
<dbReference type="Proteomes" id="UP001230649">
    <property type="component" value="Unassembled WGS sequence"/>
</dbReference>
<accession>A0ACC2VVM8</accession>
<sequence length="473" mass="53712">MEKVQFQIESTLPELKDLSTKGLFTRTELGTITARRKKFETSLIKRVPVKQDFLDYAQYEIGLEKLRRARYKRLGLDKSAQPRSVSSYSIVRRVLYILRRATDKFPYDLGVWMAYIDYARSEGMTKVVLQGLTTALQLHPRNAALYILLSQHYLDPTSPTSSTSPRRAHPNFAIENVSPARKTLLLGLRLMPSDRDLWREYIKLEIGWVEALRRRWKVLGIDLAGGEGAEKMDEDVAAGLEGEDLGANAFGSDGEQARKSIIKGDLIITVLQSAFSNPVLEKSLTFHTDLLHLLRTYPTGLRPRLLDAVYTHLEEEPSFTFNPVARKTLLERTLYDTPYDPEKDTKHRSPETADDPVVLHGQELVQQLGEIVKQFRNPVPGAPEGWESTWNEQVGLWLLHWAQRMSSNEDLQAYLLASINPLIKPSAKPTERLLRAHIEFLESLDEMSAVKPGPEKVQALRAGLGRLYPEGSR</sequence>